<reference evidence="2 3" key="1">
    <citation type="journal article" date="2011" name="J. Bacteriol.">
        <title>Complete genome sequence of Metallosphaera cuprina, a metal sulfide-oxidizing archaeon from a hot spring.</title>
        <authorList>
            <person name="Liu L.J."/>
            <person name="You X.Y."/>
            <person name="Zheng H."/>
            <person name="Wang S."/>
            <person name="Jiang C.Y."/>
            <person name="Liu S.J."/>
        </authorList>
    </citation>
    <scope>NUCLEOTIDE SEQUENCE [LARGE SCALE GENOMIC DNA]</scope>
    <source>
        <strain evidence="2 3">Ar-4</strain>
    </source>
</reference>
<keyword evidence="1" id="KW-0472">Membrane</keyword>
<evidence type="ECO:0000313" key="2">
    <source>
        <dbReference type="EMBL" id="AEB95036.1"/>
    </source>
</evidence>
<keyword evidence="1" id="KW-0812">Transmembrane</keyword>
<feature type="transmembrane region" description="Helical" evidence="1">
    <location>
        <begin position="239"/>
        <end position="258"/>
    </location>
</feature>
<feature type="transmembrane region" description="Helical" evidence="1">
    <location>
        <begin position="152"/>
        <end position="173"/>
    </location>
</feature>
<evidence type="ECO:0000256" key="1">
    <source>
        <dbReference type="SAM" id="Phobius"/>
    </source>
</evidence>
<feature type="transmembrane region" description="Helical" evidence="1">
    <location>
        <begin position="337"/>
        <end position="361"/>
    </location>
</feature>
<feature type="transmembrane region" description="Helical" evidence="1">
    <location>
        <begin position="754"/>
        <end position="776"/>
    </location>
</feature>
<dbReference type="PATRIC" id="fig|1006006.8.peg.928"/>
<dbReference type="HOGENOM" id="CLU_363959_0_0_2"/>
<feature type="transmembrane region" description="Helical" evidence="1">
    <location>
        <begin position="381"/>
        <end position="402"/>
    </location>
</feature>
<feature type="transmembrane region" description="Helical" evidence="1">
    <location>
        <begin position="185"/>
        <end position="203"/>
    </location>
</feature>
<name>F4G2I8_METCR</name>
<dbReference type="AlphaFoldDB" id="F4G2I8"/>
<evidence type="ECO:0000313" key="3">
    <source>
        <dbReference type="Proteomes" id="UP000007812"/>
    </source>
</evidence>
<keyword evidence="1" id="KW-1133">Transmembrane helix</keyword>
<organism evidence="2 3">
    <name type="scientific">Metallosphaera cuprina (strain Ar-4)</name>
    <dbReference type="NCBI Taxonomy" id="1006006"/>
    <lineage>
        <taxon>Archaea</taxon>
        <taxon>Thermoproteota</taxon>
        <taxon>Thermoprotei</taxon>
        <taxon>Sulfolobales</taxon>
        <taxon>Sulfolobaceae</taxon>
        <taxon>Metallosphaera</taxon>
    </lineage>
</organism>
<accession>F4G2I8</accession>
<keyword evidence="3" id="KW-1185">Reference proteome</keyword>
<dbReference type="EMBL" id="CP002656">
    <property type="protein sequence ID" value="AEB95036.1"/>
    <property type="molecule type" value="Genomic_DNA"/>
</dbReference>
<protein>
    <submittedName>
        <fullName evidence="2">Uncharacterized protein</fullName>
    </submittedName>
</protein>
<feature type="transmembrane region" description="Helical" evidence="1">
    <location>
        <begin position="129"/>
        <end position="146"/>
    </location>
</feature>
<feature type="transmembrane region" description="Helical" evidence="1">
    <location>
        <begin position="305"/>
        <end position="330"/>
    </location>
</feature>
<feature type="transmembrane region" description="Helical" evidence="1">
    <location>
        <begin position="409"/>
        <end position="429"/>
    </location>
</feature>
<sequence length="797" mass="91648">MSSKSVKSALANNANNKLTFTLITSFLSSIITTILVYHSGSIFTGADNVYPLSPNVFYNYNLFFTNINGGSPAIVNYPPVNNIIAFILLLPFFNQYSQIIDFPLVAFVGNLAISLLIYKNLIRQDFTKVNIYIYFVTILSEILLYTSINLHYIIKIFTSTFFPIFLSFPWIIYFIDSIVNDSEKIFIKIIKVIITALLIIIFINSIPTLILVVYSMLAVLFLSFLAISKEPIKQKIKILVLAFSSVVIFNIIILKLYLSFYHSYTNPEAFTNSQNSFLSILEYCIVTRQGSIGNVLTLSYYQNSIFVKINSIVLLLFSLNTILIIIPFIVKKKLPQALPFLITFLFLSGWLAAPFVFTSFYLNLYKNIPYLWSLDIPSLSFTYFLSLSFSLILGTGLSFLNFRKIIAEVLIILLLIISVGANFSASYSFPGLTRYPTQTQLPSYLYEISNIISSTNVYNPRILIYPLGPAYVAYNFSKSVYVGFGFWYSLLKGDEYSSCYFSNKPGYSLEFFMLFYPLKNLTDLEPMINTMKILGINYVVLTKNFIPSYYYGLYDQTIIQRFENYLKDYPVLFNNSQMTLYHFSNEQAVSPVKYIILVNITGPLWPSSSPSYIPYRLTLLQEALDINFVNYSNAIIIPKSYEGYLLKYVGKESINIANINDNITVIMINNVNAKTTVYGDSPNEFKVKLSVEDKQNYSYVPLIVRYYYYPEYVNYYSGNYSNLIIIPLYGNQTYLLLVKPSSSFTTINFNYTNVYAYIYVLSYPLLLIVLVIYLILRNKLNESLKLIRKLFSRDFKR</sequence>
<dbReference type="KEGG" id="mcn:Mcup_0931"/>
<feature type="transmembrane region" description="Helical" evidence="1">
    <location>
        <begin position="20"/>
        <end position="40"/>
    </location>
</feature>
<dbReference type="Proteomes" id="UP000007812">
    <property type="component" value="Chromosome"/>
</dbReference>
<feature type="transmembrane region" description="Helical" evidence="1">
    <location>
        <begin position="209"/>
        <end position="227"/>
    </location>
</feature>
<dbReference type="eggNOG" id="arCOG07351">
    <property type="taxonomic scope" value="Archaea"/>
</dbReference>
<gene>
    <name evidence="2" type="ordered locus">Mcup_0931</name>
</gene>
<proteinExistence type="predicted"/>
<feature type="transmembrane region" description="Helical" evidence="1">
    <location>
        <begin position="99"/>
        <end position="117"/>
    </location>
</feature>